<accession>A0ABR9HCV0</accession>
<evidence type="ECO:0000313" key="3">
    <source>
        <dbReference type="Proteomes" id="UP000598217"/>
    </source>
</evidence>
<sequence length="86" mass="8572">MSSGTGGSGAIPERLGADAEPTVPGVRSPPLRDGLLPAARALVGYALDQGVPDNVTALLLPVGPRGPVGPTGRETPCRTGFRSPDG</sequence>
<comment type="caution">
    <text evidence="2">The sequence shown here is derived from an EMBL/GenBank/DDBJ whole genome shotgun (WGS) entry which is preliminary data.</text>
</comment>
<dbReference type="Proteomes" id="UP000598217">
    <property type="component" value="Unassembled WGS sequence"/>
</dbReference>
<name>A0ABR9HCV0_9ACTN</name>
<feature type="compositionally biased region" description="Low complexity" evidence="1">
    <location>
        <begin position="63"/>
        <end position="74"/>
    </location>
</feature>
<feature type="region of interest" description="Disordered" evidence="1">
    <location>
        <begin position="1"/>
        <end position="31"/>
    </location>
</feature>
<dbReference type="EMBL" id="JADBDY010000001">
    <property type="protein sequence ID" value="MBE1456852.1"/>
    <property type="molecule type" value="Genomic_DNA"/>
</dbReference>
<organism evidence="2 3">
    <name type="scientific">Nocardiopsis terrae</name>
    <dbReference type="NCBI Taxonomy" id="372655"/>
    <lineage>
        <taxon>Bacteria</taxon>
        <taxon>Bacillati</taxon>
        <taxon>Actinomycetota</taxon>
        <taxon>Actinomycetes</taxon>
        <taxon>Streptosporangiales</taxon>
        <taxon>Nocardiopsidaceae</taxon>
        <taxon>Nocardiopsis</taxon>
    </lineage>
</organism>
<protein>
    <submittedName>
        <fullName evidence="2">Uncharacterized protein</fullName>
    </submittedName>
</protein>
<feature type="region of interest" description="Disordered" evidence="1">
    <location>
        <begin position="63"/>
        <end position="86"/>
    </location>
</feature>
<keyword evidence="3" id="KW-1185">Reference proteome</keyword>
<evidence type="ECO:0000256" key="1">
    <source>
        <dbReference type="SAM" id="MobiDB-lite"/>
    </source>
</evidence>
<dbReference type="RefSeq" id="WP_225942339.1">
    <property type="nucleotide sequence ID" value="NZ_BMXJ01000002.1"/>
</dbReference>
<reference evidence="2 3" key="1">
    <citation type="submission" date="2020-10" db="EMBL/GenBank/DDBJ databases">
        <title>Sequencing the genomes of 1000 actinobacteria strains.</title>
        <authorList>
            <person name="Klenk H.-P."/>
        </authorList>
    </citation>
    <scope>NUCLEOTIDE SEQUENCE [LARGE SCALE GENOMIC DNA]</scope>
    <source>
        <strain evidence="2 3">DSM 45157</strain>
    </source>
</reference>
<proteinExistence type="predicted"/>
<evidence type="ECO:0000313" key="2">
    <source>
        <dbReference type="EMBL" id="MBE1456852.1"/>
    </source>
</evidence>
<gene>
    <name evidence="2" type="ORF">H4W79_001066</name>
</gene>